<evidence type="ECO:0000259" key="9">
    <source>
        <dbReference type="PROSITE" id="PS51755"/>
    </source>
</evidence>
<dbReference type="InterPro" id="IPR001867">
    <property type="entry name" value="OmpR/PhoB-type_DNA-bd"/>
</dbReference>
<accession>A0A0S1AX68</accession>
<protein>
    <submittedName>
        <fullName evidence="10">Two-component system response regulator transcriptional regulator</fullName>
    </submittedName>
</protein>
<dbReference type="GO" id="GO:0005829">
    <property type="term" value="C:cytosol"/>
    <property type="evidence" value="ECO:0007669"/>
    <property type="project" value="TreeGrafter"/>
</dbReference>
<dbReference type="InterPro" id="IPR039420">
    <property type="entry name" value="WalR-like"/>
</dbReference>
<dbReference type="SMART" id="SM00862">
    <property type="entry name" value="Trans_reg_C"/>
    <property type="match status" value="1"/>
</dbReference>
<evidence type="ECO:0000256" key="6">
    <source>
        <dbReference type="PROSITE-ProRule" id="PRU00169"/>
    </source>
</evidence>
<dbReference type="PATRIC" id="fig|128780.6.peg.991"/>
<dbReference type="RefSeq" id="WP_054663593.1">
    <property type="nucleotide sequence ID" value="NZ_DAMBZY010000003.1"/>
</dbReference>
<dbReference type="SMART" id="SM00448">
    <property type="entry name" value="REC"/>
    <property type="match status" value="1"/>
</dbReference>
<evidence type="ECO:0000256" key="4">
    <source>
        <dbReference type="ARBA" id="ARBA00023125"/>
    </source>
</evidence>
<evidence type="ECO:0000259" key="8">
    <source>
        <dbReference type="PROSITE" id="PS50110"/>
    </source>
</evidence>
<gene>
    <name evidence="10" type="ORF">AOT14_09930</name>
</gene>
<feature type="modified residue" description="4-aspartylphosphate" evidence="6">
    <location>
        <position position="51"/>
    </location>
</feature>
<dbReference type="Pfam" id="PF00486">
    <property type="entry name" value="Trans_reg_C"/>
    <property type="match status" value="1"/>
</dbReference>
<evidence type="ECO:0000256" key="3">
    <source>
        <dbReference type="ARBA" id="ARBA00023015"/>
    </source>
</evidence>
<dbReference type="InterPro" id="IPR011006">
    <property type="entry name" value="CheY-like_superfamily"/>
</dbReference>
<keyword evidence="2" id="KW-0902">Two-component regulatory system</keyword>
<evidence type="ECO:0000256" key="2">
    <source>
        <dbReference type="ARBA" id="ARBA00023012"/>
    </source>
</evidence>
<dbReference type="EMBL" id="CP012900">
    <property type="protein sequence ID" value="ALJ27409.1"/>
    <property type="molecule type" value="Genomic_DNA"/>
</dbReference>
<dbReference type="PANTHER" id="PTHR48111">
    <property type="entry name" value="REGULATOR OF RPOS"/>
    <property type="match status" value="1"/>
</dbReference>
<keyword evidence="5" id="KW-0804">Transcription</keyword>
<dbReference type="PROSITE" id="PS51755">
    <property type="entry name" value="OMPR_PHOB"/>
    <property type="match status" value="1"/>
</dbReference>
<dbReference type="GO" id="GO:0006355">
    <property type="term" value="P:regulation of DNA-templated transcription"/>
    <property type="evidence" value="ECO:0007669"/>
    <property type="project" value="InterPro"/>
</dbReference>
<keyword evidence="1 6" id="KW-0597">Phosphoprotein</keyword>
<dbReference type="OrthoDB" id="6050625at2"/>
<name>A0A0S1AX68_9GAMM</name>
<dbReference type="GO" id="GO:0000156">
    <property type="term" value="F:phosphorelay response regulator activity"/>
    <property type="evidence" value="ECO:0007669"/>
    <property type="project" value="TreeGrafter"/>
</dbReference>
<feature type="DNA-binding region" description="OmpR/PhoB-type" evidence="7">
    <location>
        <begin position="126"/>
        <end position="223"/>
    </location>
</feature>
<dbReference type="Proteomes" id="UP000061010">
    <property type="component" value="Chromosome"/>
</dbReference>
<evidence type="ECO:0000313" key="10">
    <source>
        <dbReference type="EMBL" id="ALJ27409.1"/>
    </source>
</evidence>
<sequence length="239" mass="26943">MRILLIERDLKDAAQILDYFESRGHQLDVVADGLAGLHLAATNLYDAVVLDWLLPRMEGLEVLKRMRLDHGVPVPVLMLTAKDDLSDKITAFRSGVDDYVTKPFDLTELEVRLEALVTRTEGRVTRRQLVVGDLTLDLRTLEATRAGRRLHLYPACRKLLEALMRASPAAVTRQQLESRLWGDNPPDDDLLRSQMSSLRRALDGPFDEKMIQTLPRFGYRLISVSAPVHSPPANGEEQP</sequence>
<dbReference type="Pfam" id="PF00072">
    <property type="entry name" value="Response_reg"/>
    <property type="match status" value="1"/>
</dbReference>
<keyword evidence="4 7" id="KW-0238">DNA-binding</keyword>
<dbReference type="AlphaFoldDB" id="A0A0S1AX68"/>
<dbReference type="Gene3D" id="3.40.50.2300">
    <property type="match status" value="1"/>
</dbReference>
<evidence type="ECO:0000256" key="7">
    <source>
        <dbReference type="PROSITE-ProRule" id="PRU01091"/>
    </source>
</evidence>
<feature type="domain" description="Response regulatory" evidence="8">
    <location>
        <begin position="2"/>
        <end position="117"/>
    </location>
</feature>
<dbReference type="InterPro" id="IPR036388">
    <property type="entry name" value="WH-like_DNA-bd_sf"/>
</dbReference>
<feature type="domain" description="OmpR/PhoB-type" evidence="9">
    <location>
        <begin position="126"/>
        <end position="223"/>
    </location>
</feature>
<dbReference type="CDD" id="cd00383">
    <property type="entry name" value="trans_reg_C"/>
    <property type="match status" value="1"/>
</dbReference>
<dbReference type="GO" id="GO:0032993">
    <property type="term" value="C:protein-DNA complex"/>
    <property type="evidence" value="ECO:0007669"/>
    <property type="project" value="TreeGrafter"/>
</dbReference>
<dbReference type="InterPro" id="IPR001789">
    <property type="entry name" value="Sig_transdc_resp-reg_receiver"/>
</dbReference>
<keyword evidence="3" id="KW-0805">Transcription regulation</keyword>
<dbReference type="PANTHER" id="PTHR48111:SF22">
    <property type="entry name" value="REGULATOR OF RPOS"/>
    <property type="match status" value="1"/>
</dbReference>
<keyword evidence="11" id="KW-1185">Reference proteome</keyword>
<evidence type="ECO:0000256" key="5">
    <source>
        <dbReference type="ARBA" id="ARBA00023163"/>
    </source>
</evidence>
<evidence type="ECO:0000256" key="1">
    <source>
        <dbReference type="ARBA" id="ARBA00022553"/>
    </source>
</evidence>
<dbReference type="Gene3D" id="1.10.10.10">
    <property type="entry name" value="Winged helix-like DNA-binding domain superfamily/Winged helix DNA-binding domain"/>
    <property type="match status" value="1"/>
</dbReference>
<dbReference type="SUPFAM" id="SSF52172">
    <property type="entry name" value="CheY-like"/>
    <property type="match status" value="1"/>
</dbReference>
<organism evidence="10 11">
    <name type="scientific">Stenotrophomonas acidaminiphila</name>
    <dbReference type="NCBI Taxonomy" id="128780"/>
    <lineage>
        <taxon>Bacteria</taxon>
        <taxon>Pseudomonadati</taxon>
        <taxon>Pseudomonadota</taxon>
        <taxon>Gammaproteobacteria</taxon>
        <taxon>Lysobacterales</taxon>
        <taxon>Lysobacteraceae</taxon>
        <taxon>Stenotrophomonas</taxon>
    </lineage>
</organism>
<evidence type="ECO:0000313" key="11">
    <source>
        <dbReference type="Proteomes" id="UP000061010"/>
    </source>
</evidence>
<dbReference type="GO" id="GO:0000976">
    <property type="term" value="F:transcription cis-regulatory region binding"/>
    <property type="evidence" value="ECO:0007669"/>
    <property type="project" value="TreeGrafter"/>
</dbReference>
<reference evidence="10 11" key="1">
    <citation type="journal article" date="2015" name="Genome Announc.">
        <title>Complete Genome Sequencing of Stenotrophomonas acidaminiphila ZAC14D2_NAIMI4_2, a Multidrug-Resistant Strain Isolated from Sediments of a Polluted River in Mexico, Uncovers New Antibiotic Resistance Genes and a Novel Class-II Lasso Peptide Biosynthesis Gene Cluster.</title>
        <authorList>
            <person name="Vinuesa P."/>
            <person name="Ochoa-Sanchez L.E."/>
        </authorList>
    </citation>
    <scope>NUCLEOTIDE SEQUENCE [LARGE SCALE GENOMIC DNA]</scope>
    <source>
        <strain evidence="10 11">ZAC14D2_NAIMI4_2</strain>
    </source>
</reference>
<proteinExistence type="predicted"/>
<dbReference type="KEGG" id="sacz:AOT14_09930"/>
<dbReference type="CDD" id="cd17574">
    <property type="entry name" value="REC_OmpR"/>
    <property type="match status" value="1"/>
</dbReference>
<dbReference type="PROSITE" id="PS50110">
    <property type="entry name" value="RESPONSE_REGULATORY"/>
    <property type="match status" value="1"/>
</dbReference>